<evidence type="ECO:0000313" key="2">
    <source>
        <dbReference type="EMBL" id="BDV42869.1"/>
    </source>
</evidence>
<feature type="domain" description="DUF1858" evidence="1">
    <location>
        <begin position="20"/>
        <end position="71"/>
    </location>
</feature>
<protein>
    <recommendedName>
        <fullName evidence="1">DUF1858 domain-containing protein</fullName>
    </recommendedName>
</protein>
<dbReference type="PANTHER" id="PTHR39341">
    <property type="entry name" value="BSL7085 PROTEIN"/>
    <property type="match status" value="1"/>
</dbReference>
<dbReference type="InterPro" id="IPR038062">
    <property type="entry name" value="ScdA-like_N_sf"/>
</dbReference>
<organism evidence="2 3">
    <name type="scientific">Geotalea uraniireducens</name>
    <dbReference type="NCBI Taxonomy" id="351604"/>
    <lineage>
        <taxon>Bacteria</taxon>
        <taxon>Pseudomonadati</taxon>
        <taxon>Thermodesulfobacteriota</taxon>
        <taxon>Desulfuromonadia</taxon>
        <taxon>Geobacterales</taxon>
        <taxon>Geobacteraceae</taxon>
        <taxon>Geotalea</taxon>
    </lineage>
</organism>
<dbReference type="EMBL" id="AP027151">
    <property type="protein sequence ID" value="BDV42869.1"/>
    <property type="molecule type" value="Genomic_DNA"/>
</dbReference>
<evidence type="ECO:0000259" key="1">
    <source>
        <dbReference type="Pfam" id="PF08984"/>
    </source>
</evidence>
<dbReference type="Pfam" id="PF08984">
    <property type="entry name" value="DUF1858"/>
    <property type="match status" value="1"/>
</dbReference>
<reference evidence="2 3" key="1">
    <citation type="submission" date="2022-12" db="EMBL/GenBank/DDBJ databases">
        <title>Polyphasic characterization of Geotalea uranireducens NIT-SL11 newly isolated from a complex of sewage sludge and microbially reduced graphene oxide.</title>
        <authorList>
            <person name="Xie L."/>
            <person name="Yoshida N."/>
            <person name="Meng L."/>
        </authorList>
    </citation>
    <scope>NUCLEOTIDE SEQUENCE [LARGE SCALE GENOMIC DNA]</scope>
    <source>
        <strain evidence="2 3">NIT-SL11</strain>
    </source>
</reference>
<dbReference type="SUPFAM" id="SSF140683">
    <property type="entry name" value="SP0561-like"/>
    <property type="match status" value="1"/>
</dbReference>
<accession>A0ABM8EKL8</accession>
<dbReference type="NCBIfam" id="TIGR03980">
    <property type="entry name" value="prismane_assoc"/>
    <property type="match status" value="1"/>
</dbReference>
<proteinExistence type="predicted"/>
<evidence type="ECO:0000313" key="3">
    <source>
        <dbReference type="Proteomes" id="UP001317705"/>
    </source>
</evidence>
<sequence>MGAPAYLSIMKGRMMSQKFTKDMTFAQALQAHPEVGRVLSKYHLGCIGCMGAQNESLEQGCSAHGLDVEDILRDLNALA</sequence>
<dbReference type="InterPro" id="IPR015077">
    <property type="entry name" value="DUF1858"/>
</dbReference>
<name>A0ABM8EKL8_9BACT</name>
<gene>
    <name evidence="2" type="ORF">GURASL_17920</name>
</gene>
<dbReference type="PANTHER" id="PTHR39341:SF1">
    <property type="entry name" value="DUF1858 DOMAIN-CONTAINING PROTEIN"/>
    <property type="match status" value="1"/>
</dbReference>
<dbReference type="Gene3D" id="1.10.3910.10">
    <property type="entry name" value="SP0561-like"/>
    <property type="match status" value="1"/>
</dbReference>
<keyword evidence="3" id="KW-1185">Reference proteome</keyword>
<dbReference type="Proteomes" id="UP001317705">
    <property type="component" value="Chromosome"/>
</dbReference>
<dbReference type="InterPro" id="IPR023883">
    <property type="entry name" value="CHP03980_redox-disulphide"/>
</dbReference>